<dbReference type="EMBL" id="JBHSMA010000005">
    <property type="protein sequence ID" value="MFC5410999.1"/>
    <property type="molecule type" value="Genomic_DNA"/>
</dbReference>
<feature type="region of interest" description="Disordered" evidence="1">
    <location>
        <begin position="447"/>
        <end position="472"/>
    </location>
</feature>
<gene>
    <name evidence="2" type="ORF">ACFPMF_16890</name>
</gene>
<dbReference type="Gene3D" id="1.25.40.390">
    <property type="match status" value="1"/>
</dbReference>
<dbReference type="InterPro" id="IPR011990">
    <property type="entry name" value="TPR-like_helical_dom_sf"/>
</dbReference>
<comment type="caution">
    <text evidence="2">The sequence shown here is derived from an EMBL/GenBank/DDBJ whole genome shotgun (WGS) entry which is preliminary data.</text>
</comment>
<dbReference type="Proteomes" id="UP001596106">
    <property type="component" value="Unassembled WGS sequence"/>
</dbReference>
<protein>
    <submittedName>
        <fullName evidence="2">SusD/RagB family nutrient-binding outer membrane lipoprotein</fullName>
    </submittedName>
</protein>
<proteinExistence type="predicted"/>
<evidence type="ECO:0000313" key="3">
    <source>
        <dbReference type="Proteomes" id="UP001596106"/>
    </source>
</evidence>
<keyword evidence="2" id="KW-0449">Lipoprotein</keyword>
<dbReference type="InterPro" id="IPR041662">
    <property type="entry name" value="SusD-like_2"/>
</dbReference>
<accession>A0ABW0IBZ3</accession>
<dbReference type="SUPFAM" id="SSF48452">
    <property type="entry name" value="TPR-like"/>
    <property type="match status" value="1"/>
</dbReference>
<keyword evidence="3" id="KW-1185">Reference proteome</keyword>
<reference evidence="3" key="1">
    <citation type="journal article" date="2019" name="Int. J. Syst. Evol. Microbiol.">
        <title>The Global Catalogue of Microorganisms (GCM) 10K type strain sequencing project: providing services to taxonomists for standard genome sequencing and annotation.</title>
        <authorList>
            <consortium name="The Broad Institute Genomics Platform"/>
            <consortium name="The Broad Institute Genome Sequencing Center for Infectious Disease"/>
            <person name="Wu L."/>
            <person name="Ma J."/>
        </authorList>
    </citation>
    <scope>NUCLEOTIDE SEQUENCE [LARGE SCALE GENOMIC DNA]</scope>
    <source>
        <strain evidence="3">CCUG 55250</strain>
    </source>
</reference>
<evidence type="ECO:0000256" key="1">
    <source>
        <dbReference type="SAM" id="MobiDB-lite"/>
    </source>
</evidence>
<evidence type="ECO:0000313" key="2">
    <source>
        <dbReference type="EMBL" id="MFC5410999.1"/>
    </source>
</evidence>
<name>A0ABW0IBZ3_9BACT</name>
<sequence length="472" mass="50876">MKRYKTILIKGLLLGSLFSCDYGDLNLNPNLPSTAPLSSLLSGSQGVIAFSSGADLAQITNTFTQHLSGIVLQAAAWDRYNVDAEAGGPFNTFYAGPMQDLSTLIRQAQDTKANGYEGIGKILMAYSLGTMTSLYGDIPYSDALKGAVNPYPKFDSQESIYQQIQTLLDEGITLLKSADATNSPGNDDLIYKGNLPKWIAAAYTFKARYALHLSKANPEAASKALAALYDGTTYRGIARTADDCDFNFGTGVTESNPWSQLVQQRNDFRLGKQFVDLLKVTPADPRLPLFAKPNAASSYSGSPAGQGQATDSQIGSYFTTATTPVSLITYAEAKFIEAEARLRVNGTDVQAETALKAAISASVEKVTKGAVPAADLTAFVANRGTFTGDAANRLRQVITQKYIALFTQPEVWTDWRRTGYPALQPAFGGTNGLNPGGEIPRRLPVPLGERLNNPSAPKDNPSVQTPRFYWDK</sequence>
<organism evidence="2 3">
    <name type="scientific">Larkinella bovis</name>
    <dbReference type="NCBI Taxonomy" id="683041"/>
    <lineage>
        <taxon>Bacteria</taxon>
        <taxon>Pseudomonadati</taxon>
        <taxon>Bacteroidota</taxon>
        <taxon>Cytophagia</taxon>
        <taxon>Cytophagales</taxon>
        <taxon>Spirosomataceae</taxon>
        <taxon>Larkinella</taxon>
    </lineage>
</organism>
<dbReference type="Pfam" id="PF12771">
    <property type="entry name" value="SusD-like_2"/>
    <property type="match status" value="1"/>
</dbReference>
<dbReference type="RefSeq" id="WP_379847364.1">
    <property type="nucleotide sequence ID" value="NZ_JBHSMA010000005.1"/>
</dbReference>